<comment type="similarity">
    <text evidence="1">Belongs to the bacterial solute-binding protein 5 family.</text>
</comment>
<dbReference type="Gene3D" id="3.40.190.10">
    <property type="entry name" value="Periplasmic binding protein-like II"/>
    <property type="match status" value="3"/>
</dbReference>
<keyword evidence="2" id="KW-0813">Transport</keyword>
<accession>A0A2M6R7P3</accession>
<keyword evidence="4" id="KW-1133">Transmembrane helix</keyword>
<evidence type="ECO:0000256" key="3">
    <source>
        <dbReference type="ARBA" id="ARBA00022729"/>
    </source>
</evidence>
<keyword evidence="3" id="KW-0732">Signal</keyword>
<proteinExistence type="inferred from homology"/>
<evidence type="ECO:0000256" key="1">
    <source>
        <dbReference type="ARBA" id="ARBA00005695"/>
    </source>
</evidence>
<keyword evidence="4" id="KW-0812">Transmembrane</keyword>
<dbReference type="Gene3D" id="3.10.105.10">
    <property type="entry name" value="Dipeptide-binding Protein, Domain 3"/>
    <property type="match status" value="1"/>
</dbReference>
<organism evidence="5 6">
    <name type="scientific">Candidatus Berkelbacteria bacterium CG10_big_fil_rev_8_21_14_0_10_43_14</name>
    <dbReference type="NCBI Taxonomy" id="1974515"/>
    <lineage>
        <taxon>Bacteria</taxon>
        <taxon>Candidatus Berkelbacteria</taxon>
    </lineage>
</organism>
<dbReference type="CDD" id="cd00995">
    <property type="entry name" value="PBP2_NikA_DppA_OppA_like"/>
    <property type="match status" value="1"/>
</dbReference>
<dbReference type="GO" id="GO:0015833">
    <property type="term" value="P:peptide transport"/>
    <property type="evidence" value="ECO:0007669"/>
    <property type="project" value="TreeGrafter"/>
</dbReference>
<dbReference type="PANTHER" id="PTHR30290:SF9">
    <property type="entry name" value="OLIGOPEPTIDE-BINDING PROTEIN APPA"/>
    <property type="match status" value="1"/>
</dbReference>
<keyword evidence="4" id="KW-0472">Membrane</keyword>
<reference evidence="6" key="1">
    <citation type="submission" date="2017-09" db="EMBL/GenBank/DDBJ databases">
        <title>Depth-based differentiation of microbial function through sediment-hosted aquifers and enrichment of novel symbionts in the deep terrestrial subsurface.</title>
        <authorList>
            <person name="Probst A.J."/>
            <person name="Ladd B."/>
            <person name="Jarett J.K."/>
            <person name="Geller-Mcgrath D.E."/>
            <person name="Sieber C.M.K."/>
            <person name="Emerson J.B."/>
            <person name="Anantharaman K."/>
            <person name="Thomas B.C."/>
            <person name="Malmstrom R."/>
            <person name="Stieglmeier M."/>
            <person name="Klingl A."/>
            <person name="Woyke T."/>
            <person name="Ryan C.M."/>
            <person name="Banfield J.F."/>
        </authorList>
    </citation>
    <scope>NUCLEOTIDE SEQUENCE [LARGE SCALE GENOMIC DNA]</scope>
</reference>
<evidence type="ECO:0000256" key="2">
    <source>
        <dbReference type="ARBA" id="ARBA00022448"/>
    </source>
</evidence>
<evidence type="ECO:0008006" key="7">
    <source>
        <dbReference type="Google" id="ProtNLM"/>
    </source>
</evidence>
<sequence>MKLSLRGRLVDHLKRLPRVLTNGDRLILALASIVLFVGLIGLFMHSASRPNSDIPVHGGELVEGIVASSLADVDKEVDALTTIGLLRYNEKGEISPAIADSYTVSDDGLSYVFKIHAGVNDASLVGLLKDPSSGIGTDDVTLSENHDVTIKLHTPYSPLLGNLTKPLFPYGPYEVQKRSQSEILFTSRPDFVFGEPRIAKIRYKIYPSQDALNRALQQGEVLAGSGIKDPVKGFTLYTVNLQRKNVVLFNLDRDPWKQKELRSKIVHKETLAPTQKMVLTTLNDPQFLAKAQSLKDMYTPLGLDIEIRSVDALTMRDSVLAKRDFDVLLYGIDTGRDPDPFPFWHSSQIGGSGANVSGFINKEVDSLLEQSLFITNKDERQKKYDSVSKIIDEHAPVIYLDSTSVPYYASTKIQGIKMGFGISEADRYSNVWEWYLLTKRVFK</sequence>
<dbReference type="Proteomes" id="UP000231162">
    <property type="component" value="Unassembled WGS sequence"/>
</dbReference>
<name>A0A2M6R7P3_9BACT</name>
<comment type="caution">
    <text evidence="5">The sequence shown here is derived from an EMBL/GenBank/DDBJ whole genome shotgun (WGS) entry which is preliminary data.</text>
</comment>
<dbReference type="AlphaFoldDB" id="A0A2M6R7P3"/>
<evidence type="ECO:0000256" key="4">
    <source>
        <dbReference type="SAM" id="Phobius"/>
    </source>
</evidence>
<evidence type="ECO:0000313" key="6">
    <source>
        <dbReference type="Proteomes" id="UP000231162"/>
    </source>
</evidence>
<dbReference type="GO" id="GO:1904680">
    <property type="term" value="F:peptide transmembrane transporter activity"/>
    <property type="evidence" value="ECO:0007669"/>
    <property type="project" value="TreeGrafter"/>
</dbReference>
<gene>
    <name evidence="5" type="ORF">COT79_03920</name>
</gene>
<dbReference type="SUPFAM" id="SSF53850">
    <property type="entry name" value="Periplasmic binding protein-like II"/>
    <property type="match status" value="1"/>
</dbReference>
<dbReference type="Gene3D" id="3.90.76.10">
    <property type="entry name" value="Dipeptide-binding Protein, Domain 1"/>
    <property type="match status" value="1"/>
</dbReference>
<dbReference type="EMBL" id="PEZX01000048">
    <property type="protein sequence ID" value="PIS06579.1"/>
    <property type="molecule type" value="Genomic_DNA"/>
</dbReference>
<protein>
    <recommendedName>
        <fullName evidence="7">Solute-binding protein family 5 domain-containing protein</fullName>
    </recommendedName>
</protein>
<feature type="transmembrane region" description="Helical" evidence="4">
    <location>
        <begin position="26"/>
        <end position="44"/>
    </location>
</feature>
<evidence type="ECO:0000313" key="5">
    <source>
        <dbReference type="EMBL" id="PIS06579.1"/>
    </source>
</evidence>
<dbReference type="PANTHER" id="PTHR30290">
    <property type="entry name" value="PERIPLASMIC BINDING COMPONENT OF ABC TRANSPORTER"/>
    <property type="match status" value="1"/>
</dbReference>
<dbReference type="InterPro" id="IPR039424">
    <property type="entry name" value="SBP_5"/>
</dbReference>